<keyword evidence="1" id="KW-0805">Transcription regulation</keyword>
<keyword evidence="4" id="KW-1133">Transmembrane helix</keyword>
<organism evidence="6 7">
    <name type="scientific">Qingrenia yutianensis</name>
    <dbReference type="NCBI Taxonomy" id="2763676"/>
    <lineage>
        <taxon>Bacteria</taxon>
        <taxon>Bacillati</taxon>
        <taxon>Bacillota</taxon>
        <taxon>Clostridia</taxon>
        <taxon>Eubacteriales</taxon>
        <taxon>Oscillospiraceae</taxon>
        <taxon>Qingrenia</taxon>
    </lineage>
</organism>
<gene>
    <name evidence="6" type="ORF">H8706_05930</name>
</gene>
<evidence type="ECO:0000259" key="5">
    <source>
        <dbReference type="PROSITE" id="PS01124"/>
    </source>
</evidence>
<dbReference type="SMART" id="SM00342">
    <property type="entry name" value="HTH_ARAC"/>
    <property type="match status" value="1"/>
</dbReference>
<feature type="domain" description="HTH araC/xylS-type" evidence="5">
    <location>
        <begin position="658"/>
        <end position="757"/>
    </location>
</feature>
<dbReference type="PROSITE" id="PS01124">
    <property type="entry name" value="HTH_ARAC_FAMILY_2"/>
    <property type="match status" value="1"/>
</dbReference>
<dbReference type="InterPro" id="IPR018060">
    <property type="entry name" value="HTH_AraC"/>
</dbReference>
<dbReference type="InterPro" id="IPR009057">
    <property type="entry name" value="Homeodomain-like_sf"/>
</dbReference>
<keyword evidence="2" id="KW-0238">DNA-binding</keyword>
<reference evidence="6" key="1">
    <citation type="submission" date="2020-08" db="EMBL/GenBank/DDBJ databases">
        <title>Genome public.</title>
        <authorList>
            <person name="Liu C."/>
            <person name="Sun Q."/>
        </authorList>
    </citation>
    <scope>NUCLEOTIDE SEQUENCE</scope>
    <source>
        <strain evidence="6">NSJ-50</strain>
    </source>
</reference>
<evidence type="ECO:0000313" key="6">
    <source>
        <dbReference type="EMBL" id="MBC8596403.1"/>
    </source>
</evidence>
<keyword evidence="7" id="KW-1185">Reference proteome</keyword>
<dbReference type="RefSeq" id="WP_262431881.1">
    <property type="nucleotide sequence ID" value="NZ_JACRTE010000005.1"/>
</dbReference>
<dbReference type="PANTHER" id="PTHR43280:SF28">
    <property type="entry name" value="HTH-TYPE TRANSCRIPTIONAL ACTIVATOR RHAS"/>
    <property type="match status" value="1"/>
</dbReference>
<feature type="transmembrane region" description="Helical" evidence="4">
    <location>
        <begin position="15"/>
        <end position="36"/>
    </location>
</feature>
<dbReference type="EMBL" id="JACRTE010000005">
    <property type="protein sequence ID" value="MBC8596403.1"/>
    <property type="molecule type" value="Genomic_DNA"/>
</dbReference>
<dbReference type="Pfam" id="PF12833">
    <property type="entry name" value="HTH_18"/>
    <property type="match status" value="1"/>
</dbReference>
<evidence type="ECO:0000313" key="7">
    <source>
        <dbReference type="Proteomes" id="UP000647416"/>
    </source>
</evidence>
<dbReference type="SUPFAM" id="SSF46689">
    <property type="entry name" value="Homeodomain-like"/>
    <property type="match status" value="1"/>
</dbReference>
<sequence length="760" mass="86365">MKKYSLFSRHTIPSAWLISYVVVSLITVFFNFIAYVKIDGSVERQNERYVSEMLENRRTDIDNFTNLVSNVAIEISQRQTVRKLAFTRDELKDEKMMMVHDVLNDLNVYKKLENEFDGIYIYFYNTDYCISMAGANGADLYYETNIKEYGISKAEWLKLMQDKQSGKYAVLSNGTKDTITYFYSVYSVERFVPFATIAVEADVKKLLNSSSNPSYNGNFYICTEDGDIIGGDAEKNENARKIADEYGIERGVRNFKGGLTMICTESDGNGWKYFYLVDNSVFKKLIRSARADIAFFNLVGILIMLLVAKLLVKFNYNPIRKIIDAIGGNHNARVSEYQELGNKITSVMRENTEVNHRIKSFDSDFVREALLTRLLTETPSEAEKIEILETLKNAGIVFPYAKFAVLLIYIDINLDMFFDGDGDAEGDYRLARVALINILDEVFEGRCKINYCDLNGSLCCIANLDGSQQTEDVVKKLGWVRKLVLENLNINFTVGMSNIYSGTDDLGVCFAEASECMKERFYDRAGVICYSDLEKKNHTEYCLTGIKEGQILEYLRSGNANSAIHALDSLFDEKIISKIGSFYAMKSILYNLIIIINRAFGQMGDDINEKISGILQKIDKIENKSDVENLQKDIYSVIEYGCAQNGKEIMNRIDILMKKAKEYVDANYADINLSVTAVAQNIDVSLQYLSTNFKKICKIGLAEYITLVRIEHAKELLTETNISISDIAERVGYVNSRSFFRSFMRIVGTSPKGYRTSEGN</sequence>
<feature type="transmembrane region" description="Helical" evidence="4">
    <location>
        <begin position="293"/>
        <end position="312"/>
    </location>
</feature>
<comment type="caution">
    <text evidence="6">The sequence shown here is derived from an EMBL/GenBank/DDBJ whole genome shotgun (WGS) entry which is preliminary data.</text>
</comment>
<evidence type="ECO:0000256" key="1">
    <source>
        <dbReference type="ARBA" id="ARBA00023015"/>
    </source>
</evidence>
<evidence type="ECO:0000256" key="2">
    <source>
        <dbReference type="ARBA" id="ARBA00023125"/>
    </source>
</evidence>
<dbReference type="PANTHER" id="PTHR43280">
    <property type="entry name" value="ARAC-FAMILY TRANSCRIPTIONAL REGULATOR"/>
    <property type="match status" value="1"/>
</dbReference>
<keyword evidence="4" id="KW-0812">Transmembrane</keyword>
<keyword evidence="3" id="KW-0804">Transcription</keyword>
<name>A0A926F603_9FIRM</name>
<proteinExistence type="predicted"/>
<dbReference type="Gene3D" id="1.10.10.60">
    <property type="entry name" value="Homeodomain-like"/>
    <property type="match status" value="2"/>
</dbReference>
<dbReference type="GO" id="GO:0003700">
    <property type="term" value="F:DNA-binding transcription factor activity"/>
    <property type="evidence" value="ECO:0007669"/>
    <property type="project" value="InterPro"/>
</dbReference>
<evidence type="ECO:0000256" key="3">
    <source>
        <dbReference type="ARBA" id="ARBA00023163"/>
    </source>
</evidence>
<protein>
    <submittedName>
        <fullName evidence="6">AraC family transcriptional regulator</fullName>
    </submittedName>
</protein>
<evidence type="ECO:0000256" key="4">
    <source>
        <dbReference type="SAM" id="Phobius"/>
    </source>
</evidence>
<keyword evidence="4" id="KW-0472">Membrane</keyword>
<accession>A0A926F603</accession>
<dbReference type="AlphaFoldDB" id="A0A926F603"/>
<dbReference type="GO" id="GO:0043565">
    <property type="term" value="F:sequence-specific DNA binding"/>
    <property type="evidence" value="ECO:0007669"/>
    <property type="project" value="InterPro"/>
</dbReference>
<dbReference type="Proteomes" id="UP000647416">
    <property type="component" value="Unassembled WGS sequence"/>
</dbReference>